<dbReference type="InterPro" id="IPR053253">
    <property type="entry name" value="Sex_diff_modulator"/>
</dbReference>
<evidence type="ECO:0000256" key="1">
    <source>
        <dbReference type="SAM" id="MobiDB-lite"/>
    </source>
</evidence>
<dbReference type="AlphaFoldDB" id="A0A4U6T8V4"/>
<feature type="region of interest" description="Disordered" evidence="1">
    <location>
        <begin position="262"/>
        <end position="425"/>
    </location>
</feature>
<protein>
    <recommendedName>
        <fullName evidence="4">DUF4283 domain-containing protein</fullName>
    </recommendedName>
</protein>
<feature type="compositionally biased region" description="Low complexity" evidence="1">
    <location>
        <begin position="318"/>
        <end position="329"/>
    </location>
</feature>
<feature type="compositionally biased region" description="Basic and acidic residues" evidence="1">
    <location>
        <begin position="273"/>
        <end position="316"/>
    </location>
</feature>
<proteinExistence type="predicted"/>
<dbReference type="OMA" id="CTSDIVE"/>
<sequence>MAIGDPNTRPDEETIIVPNSFDLERDARDWEGTALVPWAIHMPRGAGAKDIEDLLREQLRLQLGDVIVAVHQPEPFLIRFTTADQCAAARNVGRFRGRGIDICLRPWRSLSHALGLRIFYRVRLYLDGIPVHACTSDIVERIIGTHCALQYINTDLVQQTDTRHVDLWAWTANPSAIPKRVWLLFTHRPADRSSTVSITTSQPDRWQQGVRYEVFLHLGVLEDYTAAARDLDSAINNPSAFAPIRRGYAWRYGLPDGAPSDACSNFPARLPRPSRDTEPRADDDRERRRDNGVHGHQDQDKNFSLDDISRCNDRNNRRGGNNRSSCRDSFFWPRRPDDDDNDDSGYDHPGRGRDRGSKPHGSRGRDVVRRDRTRSPRRIGSALQGRPSVREVELALNQLQLPGAPDPPATDVSTGRRNCPNGAAGPEADFIRDGCFMSQLPGLTDQLGPGTSGGGGHSERSLGGPGEGGFMGRPAPVWPTSGAPAGPAPSPGPAFVRAAPDLTTGPEAPVGSPGACTQTPSPGPAANNTGRSTAHKSHFSVSQTHEMQVATVDAMEAQPASQVAAVDTNTVAASGSVDDLFAAPASPILRQPPPRRQRRSFDMSAVRRSARLALKPSVPALQRAQHNLWRKLGVSDDELRPIEDILQDYVNSHQWPLPDHVIAAMTALFDLDDEGAEQVNEALIQHAGQAVQDIQNELATRQE</sequence>
<feature type="compositionally biased region" description="Polar residues" evidence="1">
    <location>
        <begin position="515"/>
        <end position="532"/>
    </location>
</feature>
<gene>
    <name evidence="2" type="ORF">SEVIR_9G447000v2</name>
</gene>
<dbReference type="PANTHER" id="PTHR33087:SF21">
    <property type="entry name" value="OS03G0782100 PROTEIN"/>
    <property type="match status" value="1"/>
</dbReference>
<evidence type="ECO:0000313" key="3">
    <source>
        <dbReference type="Proteomes" id="UP000298652"/>
    </source>
</evidence>
<dbReference type="Proteomes" id="UP000298652">
    <property type="component" value="Chromosome 9"/>
</dbReference>
<evidence type="ECO:0008006" key="4">
    <source>
        <dbReference type="Google" id="ProtNLM"/>
    </source>
</evidence>
<name>A0A4U6T8V4_SETVI</name>
<dbReference type="Gramene" id="TKV96712">
    <property type="protein sequence ID" value="TKV96712"/>
    <property type="gene ID" value="SEVIR_9G447000v2"/>
</dbReference>
<evidence type="ECO:0000313" key="2">
    <source>
        <dbReference type="EMBL" id="TKV96712.1"/>
    </source>
</evidence>
<accession>A0A4U6T8V4</accession>
<reference evidence="2" key="1">
    <citation type="submission" date="2019-03" db="EMBL/GenBank/DDBJ databases">
        <title>WGS assembly of Setaria viridis.</title>
        <authorList>
            <person name="Huang P."/>
            <person name="Jenkins J."/>
            <person name="Grimwood J."/>
            <person name="Barry K."/>
            <person name="Healey A."/>
            <person name="Mamidi S."/>
            <person name="Sreedasyam A."/>
            <person name="Shu S."/>
            <person name="Feldman M."/>
            <person name="Wu J."/>
            <person name="Yu Y."/>
            <person name="Chen C."/>
            <person name="Johnson J."/>
            <person name="Rokhsar D."/>
            <person name="Baxter I."/>
            <person name="Schmutz J."/>
            <person name="Brutnell T."/>
            <person name="Kellogg E."/>
        </authorList>
    </citation>
    <scope>NUCLEOTIDE SEQUENCE [LARGE SCALE GENOMIC DNA]</scope>
</reference>
<dbReference type="EMBL" id="CM016560">
    <property type="protein sequence ID" value="TKV96712.1"/>
    <property type="molecule type" value="Genomic_DNA"/>
</dbReference>
<feature type="region of interest" description="Disordered" evidence="1">
    <location>
        <begin position="443"/>
        <end position="541"/>
    </location>
</feature>
<organism evidence="2 3">
    <name type="scientific">Setaria viridis</name>
    <name type="common">Green bristlegrass</name>
    <name type="synonym">Setaria italica subsp. viridis</name>
    <dbReference type="NCBI Taxonomy" id="4556"/>
    <lineage>
        <taxon>Eukaryota</taxon>
        <taxon>Viridiplantae</taxon>
        <taxon>Streptophyta</taxon>
        <taxon>Embryophyta</taxon>
        <taxon>Tracheophyta</taxon>
        <taxon>Spermatophyta</taxon>
        <taxon>Magnoliopsida</taxon>
        <taxon>Liliopsida</taxon>
        <taxon>Poales</taxon>
        <taxon>Poaceae</taxon>
        <taxon>PACMAD clade</taxon>
        <taxon>Panicoideae</taxon>
        <taxon>Panicodae</taxon>
        <taxon>Paniceae</taxon>
        <taxon>Cenchrinae</taxon>
        <taxon>Setaria</taxon>
    </lineage>
</organism>
<keyword evidence="3" id="KW-1185">Reference proteome</keyword>
<dbReference type="PANTHER" id="PTHR33087">
    <property type="entry name" value="OS07G0539200 PROTEIN"/>
    <property type="match status" value="1"/>
</dbReference>
<feature type="compositionally biased region" description="Basic and acidic residues" evidence="1">
    <location>
        <begin position="345"/>
        <end position="374"/>
    </location>
</feature>